<sequence length="249" mass="27097">MRLPRPSWGWASLPALVLLWSLIATRFPSYILPQPWEVAVEGWRWLGDGKLWPHLGTSLLEELGGFFAAIVAAVLLGVTAGISPAFRSFLTPLNSLFMAIPPIAWAPLTMIIFGLGYLSIVSVIFIAAVCPMTLAIQDGVQAIRGGEVRAARILGANRMQLLVHVYFPASLPAFTTALRVGFSQAWRALVAAEMIGASQGIGWMVSTGGQIGNASQVLLGIVLIGLIAWLAESLVFRRIERHYQVWRSH</sequence>
<protein>
    <submittedName>
        <fullName evidence="9">Taurine ABC transporter permease</fullName>
    </submittedName>
</protein>
<evidence type="ECO:0000313" key="9">
    <source>
        <dbReference type="EMBL" id="GGI17132.1"/>
    </source>
</evidence>
<dbReference type="InterPro" id="IPR000515">
    <property type="entry name" value="MetI-like"/>
</dbReference>
<keyword evidence="5 7" id="KW-1133">Transmembrane helix</keyword>
<dbReference type="EMBL" id="BMDI01000001">
    <property type="protein sequence ID" value="GGI17132.1"/>
    <property type="molecule type" value="Genomic_DNA"/>
</dbReference>
<keyword evidence="2 7" id="KW-0813">Transport</keyword>
<dbReference type="PANTHER" id="PTHR30151">
    <property type="entry name" value="ALKANE SULFONATE ABC TRANSPORTER-RELATED, MEMBRANE SUBUNIT"/>
    <property type="match status" value="1"/>
</dbReference>
<name>A0A8J3AUK2_9BURK</name>
<dbReference type="PROSITE" id="PS50928">
    <property type="entry name" value="ABC_TM1"/>
    <property type="match status" value="1"/>
</dbReference>
<evidence type="ECO:0000256" key="5">
    <source>
        <dbReference type="ARBA" id="ARBA00022989"/>
    </source>
</evidence>
<evidence type="ECO:0000256" key="6">
    <source>
        <dbReference type="ARBA" id="ARBA00023136"/>
    </source>
</evidence>
<reference evidence="10" key="1">
    <citation type="journal article" date="2019" name="Int. J. Syst. Evol. Microbiol.">
        <title>The Global Catalogue of Microorganisms (GCM) 10K type strain sequencing project: providing services to taxonomists for standard genome sequencing and annotation.</title>
        <authorList>
            <consortium name="The Broad Institute Genomics Platform"/>
            <consortium name="The Broad Institute Genome Sequencing Center for Infectious Disease"/>
            <person name="Wu L."/>
            <person name="Ma J."/>
        </authorList>
    </citation>
    <scope>NUCLEOTIDE SEQUENCE [LARGE SCALE GENOMIC DNA]</scope>
    <source>
        <strain evidence="10">CCM 2767</strain>
    </source>
</reference>
<gene>
    <name evidence="9" type="ORF">GCM10008066_07450</name>
</gene>
<dbReference type="GO" id="GO:0055085">
    <property type="term" value="P:transmembrane transport"/>
    <property type="evidence" value="ECO:0007669"/>
    <property type="project" value="InterPro"/>
</dbReference>
<dbReference type="Pfam" id="PF00528">
    <property type="entry name" value="BPD_transp_1"/>
    <property type="match status" value="1"/>
</dbReference>
<keyword evidence="6 7" id="KW-0472">Membrane</keyword>
<accession>A0A8J3AUK2</accession>
<feature type="transmembrane region" description="Helical" evidence="7">
    <location>
        <begin position="161"/>
        <end position="178"/>
    </location>
</feature>
<dbReference type="PANTHER" id="PTHR30151:SF25">
    <property type="entry name" value="TAURINE TRANSPORT SYSTEM PERMEASE PROTEIN TAUC"/>
    <property type="match status" value="1"/>
</dbReference>
<proteinExistence type="inferred from homology"/>
<evidence type="ECO:0000313" key="10">
    <source>
        <dbReference type="Proteomes" id="UP000642180"/>
    </source>
</evidence>
<comment type="subcellular location">
    <subcellularLocation>
        <location evidence="1 7">Cell membrane</location>
        <topology evidence="1 7">Multi-pass membrane protein</topology>
    </subcellularLocation>
</comment>
<dbReference type="SUPFAM" id="SSF161098">
    <property type="entry name" value="MetI-like"/>
    <property type="match status" value="1"/>
</dbReference>
<evidence type="ECO:0000256" key="2">
    <source>
        <dbReference type="ARBA" id="ARBA00022448"/>
    </source>
</evidence>
<feature type="transmembrane region" description="Helical" evidence="7">
    <location>
        <begin position="103"/>
        <end position="129"/>
    </location>
</feature>
<feature type="domain" description="ABC transmembrane type-1" evidence="8">
    <location>
        <begin position="55"/>
        <end position="236"/>
    </location>
</feature>
<dbReference type="Proteomes" id="UP000642180">
    <property type="component" value="Unassembled WGS sequence"/>
</dbReference>
<dbReference type="GO" id="GO:0005886">
    <property type="term" value="C:plasma membrane"/>
    <property type="evidence" value="ECO:0007669"/>
    <property type="project" value="UniProtKB-SubCell"/>
</dbReference>
<dbReference type="AlphaFoldDB" id="A0A8J3AUK2"/>
<evidence type="ECO:0000256" key="4">
    <source>
        <dbReference type="ARBA" id="ARBA00022692"/>
    </source>
</evidence>
<comment type="caution">
    <text evidence="9">The sequence shown here is derived from an EMBL/GenBank/DDBJ whole genome shotgun (WGS) entry which is preliminary data.</text>
</comment>
<keyword evidence="3" id="KW-1003">Cell membrane</keyword>
<evidence type="ECO:0000256" key="1">
    <source>
        <dbReference type="ARBA" id="ARBA00004651"/>
    </source>
</evidence>
<keyword evidence="10" id="KW-1185">Reference proteome</keyword>
<evidence type="ECO:0000256" key="3">
    <source>
        <dbReference type="ARBA" id="ARBA00022475"/>
    </source>
</evidence>
<dbReference type="Gene3D" id="1.10.3720.10">
    <property type="entry name" value="MetI-like"/>
    <property type="match status" value="1"/>
</dbReference>
<keyword evidence="4 7" id="KW-0812">Transmembrane</keyword>
<feature type="transmembrane region" description="Helical" evidence="7">
    <location>
        <begin position="63"/>
        <end position="82"/>
    </location>
</feature>
<dbReference type="CDD" id="cd06261">
    <property type="entry name" value="TM_PBP2"/>
    <property type="match status" value="1"/>
</dbReference>
<feature type="transmembrane region" description="Helical" evidence="7">
    <location>
        <begin position="217"/>
        <end position="236"/>
    </location>
</feature>
<dbReference type="InterPro" id="IPR035906">
    <property type="entry name" value="MetI-like_sf"/>
</dbReference>
<comment type="similarity">
    <text evidence="7">Belongs to the binding-protein-dependent transport system permease family.</text>
</comment>
<evidence type="ECO:0000256" key="7">
    <source>
        <dbReference type="RuleBase" id="RU363032"/>
    </source>
</evidence>
<dbReference type="RefSeq" id="WP_188379927.1">
    <property type="nucleotide sequence ID" value="NZ_BMDI01000001.1"/>
</dbReference>
<evidence type="ECO:0000259" key="8">
    <source>
        <dbReference type="PROSITE" id="PS50928"/>
    </source>
</evidence>
<dbReference type="GO" id="GO:0010438">
    <property type="term" value="P:cellular response to sulfur starvation"/>
    <property type="evidence" value="ECO:0007669"/>
    <property type="project" value="TreeGrafter"/>
</dbReference>
<organism evidence="9 10">
    <name type="scientific">Oxalicibacterium faecigallinarum</name>
    <dbReference type="NCBI Taxonomy" id="573741"/>
    <lineage>
        <taxon>Bacteria</taxon>
        <taxon>Pseudomonadati</taxon>
        <taxon>Pseudomonadota</taxon>
        <taxon>Betaproteobacteria</taxon>
        <taxon>Burkholderiales</taxon>
        <taxon>Oxalobacteraceae</taxon>
        <taxon>Oxalicibacterium</taxon>
    </lineage>
</organism>